<dbReference type="PROSITE" id="PS51257">
    <property type="entry name" value="PROKAR_LIPOPROTEIN"/>
    <property type="match status" value="1"/>
</dbReference>
<protein>
    <recommendedName>
        <fullName evidence="4">DUF5640 domain-containing protein</fullName>
    </recommendedName>
</protein>
<keyword evidence="1" id="KW-0732">Signal</keyword>
<feature type="chain" id="PRO_5036850742" description="DUF5640 domain-containing protein" evidence="1">
    <location>
        <begin position="20"/>
        <end position="110"/>
    </location>
</feature>
<reference evidence="2" key="1">
    <citation type="submission" date="2020-09" db="EMBL/GenBank/DDBJ databases">
        <title>Novel species of Mucilaginibacter isolated from a glacier on the Tibetan Plateau.</title>
        <authorList>
            <person name="Liu Q."/>
            <person name="Xin Y.-H."/>
        </authorList>
    </citation>
    <scope>NUCLEOTIDE SEQUENCE</scope>
    <source>
        <strain evidence="2">ZB1P21</strain>
    </source>
</reference>
<dbReference type="RefSeq" id="WP_191161998.1">
    <property type="nucleotide sequence ID" value="NZ_JACWMX010000002.1"/>
</dbReference>
<keyword evidence="3" id="KW-1185">Reference proteome</keyword>
<name>A0A926NQD6_9SPHI</name>
<organism evidence="2 3">
    <name type="scientific">Mucilaginibacter glaciei</name>
    <dbReference type="NCBI Taxonomy" id="2772109"/>
    <lineage>
        <taxon>Bacteria</taxon>
        <taxon>Pseudomonadati</taxon>
        <taxon>Bacteroidota</taxon>
        <taxon>Sphingobacteriia</taxon>
        <taxon>Sphingobacteriales</taxon>
        <taxon>Sphingobacteriaceae</taxon>
        <taxon>Mucilaginibacter</taxon>
    </lineage>
</organism>
<gene>
    <name evidence="2" type="ORF">IDJ76_06625</name>
</gene>
<comment type="caution">
    <text evidence="2">The sequence shown here is derived from an EMBL/GenBank/DDBJ whole genome shotgun (WGS) entry which is preliminary data.</text>
</comment>
<accession>A0A926NQD6</accession>
<dbReference type="AlphaFoldDB" id="A0A926NQD6"/>
<sequence>MKNLTIINLSACLFVLAAAACTSNSGKQTNPKLPGTWKSKDGVTVLKITDKQFTLEDGAAPVAEDYFIKGDTIFTSFEGNQPYTKFVIQKLDDHSMKLMFPDSVAIEFVK</sequence>
<evidence type="ECO:0008006" key="4">
    <source>
        <dbReference type="Google" id="ProtNLM"/>
    </source>
</evidence>
<dbReference type="Proteomes" id="UP000619078">
    <property type="component" value="Unassembled WGS sequence"/>
</dbReference>
<evidence type="ECO:0000313" key="2">
    <source>
        <dbReference type="EMBL" id="MBD1392765.1"/>
    </source>
</evidence>
<dbReference type="EMBL" id="JACWMX010000002">
    <property type="protein sequence ID" value="MBD1392765.1"/>
    <property type="molecule type" value="Genomic_DNA"/>
</dbReference>
<proteinExistence type="predicted"/>
<evidence type="ECO:0000313" key="3">
    <source>
        <dbReference type="Proteomes" id="UP000619078"/>
    </source>
</evidence>
<evidence type="ECO:0000256" key="1">
    <source>
        <dbReference type="SAM" id="SignalP"/>
    </source>
</evidence>
<feature type="signal peptide" evidence="1">
    <location>
        <begin position="1"/>
        <end position="19"/>
    </location>
</feature>